<sequence length="31" mass="3379">MTSGQALLAFIVFVEKSDVILIGLPFVLIIM</sequence>
<dbReference type="Proteomes" id="UP000054721">
    <property type="component" value="Unassembled WGS sequence"/>
</dbReference>
<protein>
    <submittedName>
        <fullName evidence="2">Uncharacterized protein</fullName>
    </submittedName>
</protein>
<keyword evidence="1" id="KW-0472">Membrane</keyword>
<reference evidence="2 3" key="1">
    <citation type="submission" date="2015-05" db="EMBL/GenBank/DDBJ databases">
        <title>Evolution of Trichinella species and genotypes.</title>
        <authorList>
            <person name="Korhonen P.K."/>
            <person name="Edoardo P."/>
            <person name="Giuseppe L.R."/>
            <person name="Gasser R.B."/>
        </authorList>
    </citation>
    <scope>NUCLEOTIDE SEQUENCE [LARGE SCALE GENOMIC DNA]</scope>
    <source>
        <strain evidence="2">ISS10</strain>
    </source>
</reference>
<gene>
    <name evidence="2" type="ORF">T02_1137</name>
</gene>
<keyword evidence="1" id="KW-0812">Transmembrane</keyword>
<evidence type="ECO:0000256" key="1">
    <source>
        <dbReference type="SAM" id="Phobius"/>
    </source>
</evidence>
<evidence type="ECO:0000313" key="2">
    <source>
        <dbReference type="EMBL" id="KRZ39316.1"/>
    </source>
</evidence>
<evidence type="ECO:0000313" key="3">
    <source>
        <dbReference type="Proteomes" id="UP000054721"/>
    </source>
</evidence>
<feature type="transmembrane region" description="Helical" evidence="1">
    <location>
        <begin position="6"/>
        <end position="30"/>
    </location>
</feature>
<dbReference type="EMBL" id="JYDW01003751">
    <property type="protein sequence ID" value="KRZ39316.1"/>
    <property type="molecule type" value="Genomic_DNA"/>
</dbReference>
<name>A0A0V1JWG6_9BILA</name>
<dbReference type="AlphaFoldDB" id="A0A0V1JWG6"/>
<keyword evidence="1" id="KW-1133">Transmembrane helix</keyword>
<keyword evidence="3" id="KW-1185">Reference proteome</keyword>
<proteinExistence type="predicted"/>
<organism evidence="2 3">
    <name type="scientific">Trichinella nativa</name>
    <dbReference type="NCBI Taxonomy" id="6335"/>
    <lineage>
        <taxon>Eukaryota</taxon>
        <taxon>Metazoa</taxon>
        <taxon>Ecdysozoa</taxon>
        <taxon>Nematoda</taxon>
        <taxon>Enoplea</taxon>
        <taxon>Dorylaimia</taxon>
        <taxon>Trichinellida</taxon>
        <taxon>Trichinellidae</taxon>
        <taxon>Trichinella</taxon>
    </lineage>
</organism>
<comment type="caution">
    <text evidence="2">The sequence shown here is derived from an EMBL/GenBank/DDBJ whole genome shotgun (WGS) entry which is preliminary data.</text>
</comment>
<accession>A0A0V1JWG6</accession>